<evidence type="ECO:0000256" key="13">
    <source>
        <dbReference type="SAM" id="Phobius"/>
    </source>
</evidence>
<keyword evidence="8 16" id="KW-0418">Kinase</keyword>
<organism evidence="16 17">
    <name type="scientific">Paenibacillus faecis</name>
    <dbReference type="NCBI Taxonomy" id="862114"/>
    <lineage>
        <taxon>Bacteria</taxon>
        <taxon>Bacillati</taxon>
        <taxon>Bacillota</taxon>
        <taxon>Bacilli</taxon>
        <taxon>Bacillales</taxon>
        <taxon>Paenibacillaceae</taxon>
        <taxon>Paenibacillus</taxon>
    </lineage>
</organism>
<feature type="coiled-coil region" evidence="12">
    <location>
        <begin position="370"/>
        <end position="402"/>
    </location>
</feature>
<keyword evidence="11 13" id="KW-0472">Membrane</keyword>
<comment type="subcellular location">
    <subcellularLocation>
        <location evidence="2">Cell membrane</location>
        <topology evidence="2">Multi-pass membrane protein</topology>
    </subcellularLocation>
</comment>
<evidence type="ECO:0000256" key="3">
    <source>
        <dbReference type="ARBA" id="ARBA00012438"/>
    </source>
</evidence>
<dbReference type="Pfam" id="PF06580">
    <property type="entry name" value="His_kinase"/>
    <property type="match status" value="1"/>
</dbReference>
<keyword evidence="17" id="KW-1185">Reference proteome</keyword>
<dbReference type="InterPro" id="IPR036890">
    <property type="entry name" value="HATPase_C_sf"/>
</dbReference>
<dbReference type="EMBL" id="VSDO01000003">
    <property type="protein sequence ID" value="TYA12073.1"/>
    <property type="molecule type" value="Genomic_DNA"/>
</dbReference>
<evidence type="ECO:0000256" key="1">
    <source>
        <dbReference type="ARBA" id="ARBA00000085"/>
    </source>
</evidence>
<dbReference type="InterPro" id="IPR003594">
    <property type="entry name" value="HATPase_dom"/>
</dbReference>
<dbReference type="Gene3D" id="3.30.565.10">
    <property type="entry name" value="Histidine kinase-like ATPase, C-terminal domain"/>
    <property type="match status" value="1"/>
</dbReference>
<evidence type="ECO:0000256" key="12">
    <source>
        <dbReference type="SAM" id="Coils"/>
    </source>
</evidence>
<keyword evidence="6" id="KW-0808">Transferase</keyword>
<feature type="transmembrane region" description="Helical" evidence="13">
    <location>
        <begin position="22"/>
        <end position="41"/>
    </location>
</feature>
<keyword evidence="4" id="KW-1003">Cell membrane</keyword>
<dbReference type="InterPro" id="IPR010559">
    <property type="entry name" value="Sig_transdc_His_kin_internal"/>
</dbReference>
<dbReference type="PROSITE" id="PS50885">
    <property type="entry name" value="HAMP"/>
    <property type="match status" value="1"/>
</dbReference>
<keyword evidence="5" id="KW-0597">Phosphoprotein</keyword>
<name>A0A5D0CQE2_9BACL</name>
<evidence type="ECO:0000256" key="2">
    <source>
        <dbReference type="ARBA" id="ARBA00004651"/>
    </source>
</evidence>
<keyword evidence="13" id="KW-1133">Transmembrane helix</keyword>
<dbReference type="InterPro" id="IPR050640">
    <property type="entry name" value="Bact_2-comp_sensor_kinase"/>
</dbReference>
<dbReference type="AlphaFoldDB" id="A0A5D0CQE2"/>
<accession>A0A5D0CQE2</accession>
<dbReference type="EC" id="2.7.13.3" evidence="3"/>
<comment type="caution">
    <text evidence="16">The sequence shown here is derived from an EMBL/GenBank/DDBJ whole genome shotgun (WGS) entry which is preliminary data.</text>
</comment>
<keyword evidence="12" id="KW-0175">Coiled coil</keyword>
<gene>
    <name evidence="16" type="ORF">FRY98_15185</name>
</gene>
<keyword evidence="13" id="KW-0812">Transmembrane</keyword>
<keyword evidence="10" id="KW-0902">Two-component regulatory system</keyword>
<feature type="transmembrane region" description="Helical" evidence="13">
    <location>
        <begin position="301"/>
        <end position="322"/>
    </location>
</feature>
<reference evidence="16 17" key="1">
    <citation type="submission" date="2019-08" db="EMBL/GenBank/DDBJ databases">
        <title>Genome sequencing of Paenibacillus faecis DSM 23593(T).</title>
        <authorList>
            <person name="Kook J.-K."/>
            <person name="Park S.-N."/>
            <person name="Lim Y.K."/>
        </authorList>
    </citation>
    <scope>NUCLEOTIDE SEQUENCE [LARGE SCALE GENOMIC DNA]</scope>
    <source>
        <strain evidence="16 17">DSM 23593</strain>
    </source>
</reference>
<evidence type="ECO:0000256" key="5">
    <source>
        <dbReference type="ARBA" id="ARBA00022553"/>
    </source>
</evidence>
<proteinExistence type="predicted"/>
<dbReference type="Proteomes" id="UP000325218">
    <property type="component" value="Unassembled WGS sequence"/>
</dbReference>
<protein>
    <recommendedName>
        <fullName evidence="3">histidine kinase</fullName>
        <ecNumber evidence="3">2.7.13.3</ecNumber>
    </recommendedName>
</protein>
<comment type="catalytic activity">
    <reaction evidence="1">
        <text>ATP + protein L-histidine = ADP + protein N-phospho-L-histidine.</text>
        <dbReference type="EC" id="2.7.13.3"/>
    </reaction>
</comment>
<evidence type="ECO:0000256" key="8">
    <source>
        <dbReference type="ARBA" id="ARBA00022777"/>
    </source>
</evidence>
<dbReference type="PANTHER" id="PTHR34220:SF7">
    <property type="entry name" value="SENSOR HISTIDINE KINASE YPDA"/>
    <property type="match status" value="1"/>
</dbReference>
<evidence type="ECO:0000313" key="16">
    <source>
        <dbReference type="EMBL" id="TYA12073.1"/>
    </source>
</evidence>
<dbReference type="PROSITE" id="PS50109">
    <property type="entry name" value="HIS_KIN"/>
    <property type="match status" value="1"/>
</dbReference>
<dbReference type="GO" id="GO:0005886">
    <property type="term" value="C:plasma membrane"/>
    <property type="evidence" value="ECO:0007669"/>
    <property type="project" value="UniProtKB-SubCell"/>
</dbReference>
<evidence type="ECO:0000256" key="9">
    <source>
        <dbReference type="ARBA" id="ARBA00022840"/>
    </source>
</evidence>
<evidence type="ECO:0000313" key="17">
    <source>
        <dbReference type="Proteomes" id="UP000325218"/>
    </source>
</evidence>
<dbReference type="SMART" id="SM00387">
    <property type="entry name" value="HATPase_c"/>
    <property type="match status" value="1"/>
</dbReference>
<dbReference type="RefSeq" id="WP_148453412.1">
    <property type="nucleotide sequence ID" value="NZ_VSDO01000003.1"/>
</dbReference>
<dbReference type="Gene3D" id="6.10.340.10">
    <property type="match status" value="1"/>
</dbReference>
<feature type="domain" description="HAMP" evidence="15">
    <location>
        <begin position="323"/>
        <end position="375"/>
    </location>
</feature>
<feature type="domain" description="Histidine kinase" evidence="14">
    <location>
        <begin position="493"/>
        <end position="597"/>
    </location>
</feature>
<dbReference type="Pfam" id="PF02518">
    <property type="entry name" value="HATPase_c"/>
    <property type="match status" value="1"/>
</dbReference>
<dbReference type="SUPFAM" id="SSF55874">
    <property type="entry name" value="ATPase domain of HSP90 chaperone/DNA topoisomerase II/histidine kinase"/>
    <property type="match status" value="1"/>
</dbReference>
<dbReference type="GO" id="GO:0005524">
    <property type="term" value="F:ATP binding"/>
    <property type="evidence" value="ECO:0007669"/>
    <property type="project" value="UniProtKB-KW"/>
</dbReference>
<evidence type="ECO:0000256" key="11">
    <source>
        <dbReference type="ARBA" id="ARBA00023136"/>
    </source>
</evidence>
<dbReference type="CDD" id="cd06225">
    <property type="entry name" value="HAMP"/>
    <property type="match status" value="1"/>
</dbReference>
<dbReference type="InterPro" id="IPR005467">
    <property type="entry name" value="His_kinase_dom"/>
</dbReference>
<evidence type="ECO:0000259" key="15">
    <source>
        <dbReference type="PROSITE" id="PS50885"/>
    </source>
</evidence>
<dbReference type="GO" id="GO:0000155">
    <property type="term" value="F:phosphorelay sensor kinase activity"/>
    <property type="evidence" value="ECO:0007669"/>
    <property type="project" value="InterPro"/>
</dbReference>
<evidence type="ECO:0000259" key="14">
    <source>
        <dbReference type="PROSITE" id="PS50109"/>
    </source>
</evidence>
<evidence type="ECO:0000256" key="10">
    <source>
        <dbReference type="ARBA" id="ARBA00023012"/>
    </source>
</evidence>
<dbReference type="PANTHER" id="PTHR34220">
    <property type="entry name" value="SENSOR HISTIDINE KINASE YPDA"/>
    <property type="match status" value="1"/>
</dbReference>
<evidence type="ECO:0000256" key="7">
    <source>
        <dbReference type="ARBA" id="ARBA00022741"/>
    </source>
</evidence>
<evidence type="ECO:0000256" key="4">
    <source>
        <dbReference type="ARBA" id="ARBA00022475"/>
    </source>
</evidence>
<dbReference type="SUPFAM" id="SSF158472">
    <property type="entry name" value="HAMP domain-like"/>
    <property type="match status" value="1"/>
</dbReference>
<sequence>MRKGKIGFTKIVNDIPLNYKFIVIYIVGVLLPIVVMNLLFMDRMSGLIREREEQNLEISLERARKDIHDFIEGGVAVSHALNTDKTLYEMLDRIYKGSPDFYAAFDEQLRHRVSSYIPVNNQISRIDIFTENPTIVPGSNYHIMNQEVRESEWYRMWEKSDASVMVAAYREKQADNRTLTSPYLSVIENMDYYNYYRTFDKLLRIDIDLNLIYDVLARERDYLNLFLVNENNEVIMSTEDGYPRDAAESAGYPKLAADLGDRQSIGHYEVAIGTAKYVKGWRLIGVPQGNRVTKAMLDMRLYVGFLAAAITLITSVFIYVMLRSYNYRVKRLSRHMQKVTNEKFDLIRMDEGRDEIGGLIRNFNIMTSRINSLINNVYKLEIQKKSLEMERVRAELNFLQSQMNPHFLFNTLNAILVVCTKNQYEDVTDIIKSLSKLLRRLLSWQEDLVPVEEEMRFIEMYLKIEKFRFRDKFEFQCEIDEEALRYKIPKMSIQPLVENACKHGIQAVEGRGLIRIRAFVADGRLRVVISDNGIGIEAGRLRELILSVRNENASGSSIGIRNVYRRLELYYDDQVRFDISSSPEEGTTVSFDIPIKLLEHQNEDRRDIDGV</sequence>
<dbReference type="OrthoDB" id="9776552at2"/>
<evidence type="ECO:0000256" key="6">
    <source>
        <dbReference type="ARBA" id="ARBA00022679"/>
    </source>
</evidence>
<keyword evidence="9" id="KW-0067">ATP-binding</keyword>
<keyword evidence="7" id="KW-0547">Nucleotide-binding</keyword>
<dbReference type="InterPro" id="IPR003660">
    <property type="entry name" value="HAMP_dom"/>
</dbReference>